<organism evidence="2 3">
    <name type="scientific">Bacillus velezensis</name>
    <dbReference type="NCBI Taxonomy" id="492670"/>
    <lineage>
        <taxon>Bacteria</taxon>
        <taxon>Bacillati</taxon>
        <taxon>Bacillota</taxon>
        <taxon>Bacilli</taxon>
        <taxon>Bacillales</taxon>
        <taxon>Bacillaceae</taxon>
        <taxon>Bacillus</taxon>
        <taxon>Bacillus amyloliquefaciens group</taxon>
    </lineage>
</organism>
<dbReference type="Gene3D" id="2.30.30.290">
    <property type="entry name" value="YopX-like domains"/>
    <property type="match status" value="1"/>
</dbReference>
<dbReference type="Pfam" id="PF09643">
    <property type="entry name" value="YopX"/>
    <property type="match status" value="1"/>
</dbReference>
<protein>
    <recommendedName>
        <fullName evidence="1">YopX protein domain-containing protein</fullName>
    </recommendedName>
</protein>
<dbReference type="Proteomes" id="UP000250069">
    <property type="component" value="Chromosome"/>
</dbReference>
<gene>
    <name evidence="2" type="ORF">BVDSYZ_11585</name>
</gene>
<evidence type="ECO:0000313" key="3">
    <source>
        <dbReference type="Proteomes" id="UP000250069"/>
    </source>
</evidence>
<dbReference type="EMBL" id="CP030150">
    <property type="protein sequence ID" value="AWX72628.1"/>
    <property type="molecule type" value="Genomic_DNA"/>
</dbReference>
<dbReference type="InterPro" id="IPR023385">
    <property type="entry name" value="YopX-like_C"/>
</dbReference>
<name>A0ABC8D9V0_BACVE</name>
<evidence type="ECO:0000313" key="2">
    <source>
        <dbReference type="EMBL" id="AWX72628.1"/>
    </source>
</evidence>
<accession>A0ABC8D9V0</accession>
<dbReference type="AlphaFoldDB" id="A0ABC8D9V0"/>
<reference evidence="2 3" key="1">
    <citation type="submission" date="2018-06" db="EMBL/GenBank/DDBJ databases">
        <title>Complete Genome Sequence of Bacillus velezensis DSYZ, a Plant Growth-Promoting Rhizobacterium with Antifungal Activity.</title>
        <authorList>
            <person name="Du B."/>
            <person name="Ding Y."/>
            <person name="Liu K."/>
            <person name="Yao L."/>
            <person name="Wang C."/>
            <person name="Li H."/>
            <person name="Liu H."/>
        </authorList>
    </citation>
    <scope>NUCLEOTIDE SEQUENCE [LARGE SCALE GENOMIC DNA]</scope>
    <source>
        <strain evidence="2 3">DSYZ</strain>
    </source>
</reference>
<dbReference type="SUPFAM" id="SSF159006">
    <property type="entry name" value="YopX-like"/>
    <property type="match status" value="1"/>
</dbReference>
<proteinExistence type="predicted"/>
<dbReference type="RefSeq" id="WP_062623449.1">
    <property type="nucleotide sequence ID" value="NZ_CP015443.1"/>
</dbReference>
<feature type="domain" description="YopX protein" evidence="1">
    <location>
        <begin position="50"/>
        <end position="137"/>
    </location>
</feature>
<sequence>MNEIKIRYVFRHKKTNEIVLHCYTLSEIEYFGETIYTDKEDYELISRGLWTCLKDSNGKDIYAGDYIKITYDSAFSKEPFYVGVVEYLEKEDYPAFDLRPWIDLDMNAISWLKSESDPSVKKYEVIGDVYHNPELLEGVE</sequence>
<evidence type="ECO:0000259" key="1">
    <source>
        <dbReference type="Pfam" id="PF09643"/>
    </source>
</evidence>
<dbReference type="InterPro" id="IPR019096">
    <property type="entry name" value="YopX_protein"/>
</dbReference>